<sequence>MYEQKVRTISFDELLQKFKNNERFVLVDARSGEDYDKSHLPGALSIPVEEIRDYAGRLDKDEEIITYCGGFQCPASTMAAKEFMSLGFKDVLDYKGGIQEWSEKRYPTESS</sequence>
<dbReference type="GO" id="GO:0004792">
    <property type="term" value="F:thiosulfate-cyanide sulfurtransferase activity"/>
    <property type="evidence" value="ECO:0007669"/>
    <property type="project" value="InterPro"/>
</dbReference>
<feature type="domain" description="Rhodanese" evidence="1">
    <location>
        <begin position="20"/>
        <end position="110"/>
    </location>
</feature>
<dbReference type="InterPro" id="IPR050229">
    <property type="entry name" value="GlpE_sulfurtransferase"/>
</dbReference>
<dbReference type="PROSITE" id="PS50206">
    <property type="entry name" value="RHODANESE_3"/>
    <property type="match status" value="1"/>
</dbReference>
<dbReference type="InterPro" id="IPR001307">
    <property type="entry name" value="Thiosulphate_STrfase_CS"/>
</dbReference>
<accession>D1YZL3</accession>
<dbReference type="InterPro" id="IPR001763">
    <property type="entry name" value="Rhodanese-like_dom"/>
</dbReference>
<reference evidence="2 3" key="2">
    <citation type="journal article" date="2008" name="Int. J. Syst. Evol. Microbiol.">
        <title>Methanocella paludicola gen. nov., sp. nov., a methane-producing archaeon, the first isolate of the lineage 'Rice Cluster I', and proposal of the new archaeal order Methanocellales ord. nov.</title>
        <authorList>
            <person name="Sakai S."/>
            <person name="Imachi H."/>
            <person name="Hanada S."/>
            <person name="Ohashi A."/>
            <person name="Harada H."/>
            <person name="Kamagata Y."/>
        </authorList>
    </citation>
    <scope>NUCLEOTIDE SEQUENCE [LARGE SCALE GENOMIC DNA]</scope>
    <source>
        <strain evidence="3">DSM 17711 / JCM 13418 / NBRC 101707 / SANAE</strain>
    </source>
</reference>
<dbReference type="InParanoid" id="D1YZL3"/>
<dbReference type="SMART" id="SM00450">
    <property type="entry name" value="RHOD"/>
    <property type="match status" value="1"/>
</dbReference>
<dbReference type="Gene3D" id="3.40.250.10">
    <property type="entry name" value="Rhodanese-like domain"/>
    <property type="match status" value="1"/>
</dbReference>
<keyword evidence="3" id="KW-1185">Reference proteome</keyword>
<proteinExistence type="predicted"/>
<organism evidence="2 3">
    <name type="scientific">Methanocella paludicola (strain DSM 17711 / JCM 13418 / NBRC 101707 / SANAE)</name>
    <dbReference type="NCBI Taxonomy" id="304371"/>
    <lineage>
        <taxon>Archaea</taxon>
        <taxon>Methanobacteriati</taxon>
        <taxon>Methanobacteriota</taxon>
        <taxon>Stenosarchaea group</taxon>
        <taxon>Methanomicrobia</taxon>
        <taxon>Methanocellales</taxon>
        <taxon>Methanocellaceae</taxon>
        <taxon>Methanocella</taxon>
    </lineage>
</organism>
<dbReference type="Pfam" id="PF00581">
    <property type="entry name" value="Rhodanese"/>
    <property type="match status" value="1"/>
</dbReference>
<dbReference type="PANTHER" id="PTHR43031">
    <property type="entry name" value="FAD-DEPENDENT OXIDOREDUCTASE"/>
    <property type="match status" value="1"/>
</dbReference>
<reference evidence="3" key="3">
    <citation type="journal article" date="2011" name="PLoS ONE">
        <title>Genome sequence of a mesophilic hydrogenotrophic methanogen Methanocella paludicola, the first cultivated representative of the order Methanocellales.</title>
        <authorList>
            <person name="Sakai S."/>
            <person name="Takaki Y."/>
            <person name="Shimamura S."/>
            <person name="Sekine M."/>
            <person name="Tajima T."/>
            <person name="Kosugi H."/>
            <person name="Ichikawa N."/>
            <person name="Tasumi E."/>
            <person name="Hiraki A.T."/>
            <person name="Shimizu A."/>
            <person name="Kato Y."/>
            <person name="Nishiko R."/>
            <person name="Mori K."/>
            <person name="Fujita N."/>
            <person name="Imachi H."/>
            <person name="Takai K."/>
        </authorList>
    </citation>
    <scope>NUCLEOTIDE SEQUENCE [LARGE SCALE GENOMIC DNA]</scope>
    <source>
        <strain evidence="3">DSM 17711 / JCM 13418 / NBRC 101707 / SANAE</strain>
    </source>
</reference>
<dbReference type="GeneID" id="8681703"/>
<protein>
    <recommendedName>
        <fullName evidence="1">Rhodanese domain-containing protein</fullName>
    </recommendedName>
</protein>
<evidence type="ECO:0000313" key="3">
    <source>
        <dbReference type="Proteomes" id="UP000001882"/>
    </source>
</evidence>
<dbReference type="InterPro" id="IPR036873">
    <property type="entry name" value="Rhodanese-like_dom_sf"/>
</dbReference>
<gene>
    <name evidence="2" type="ordered locus">MCP_1813</name>
</gene>
<dbReference type="KEGG" id="mpd:MCP_1813"/>
<dbReference type="Proteomes" id="UP000001882">
    <property type="component" value="Chromosome"/>
</dbReference>
<dbReference type="AlphaFoldDB" id="D1YZL3"/>
<dbReference type="PROSITE" id="PS00380">
    <property type="entry name" value="RHODANESE_1"/>
    <property type="match status" value="1"/>
</dbReference>
<reference evidence="2 3" key="1">
    <citation type="journal article" date="2007" name="Appl. Environ. Microbiol.">
        <title>Isolation of key methanogens for global methane emission from rice paddy fields: a novel isolate affiliated with the clone cluster rice cluster I.</title>
        <authorList>
            <person name="Sakai S."/>
            <person name="Imachi H."/>
            <person name="Sekiguchi Y."/>
            <person name="Ohashi A."/>
            <person name="Harada H."/>
            <person name="Kamagata Y."/>
        </authorList>
    </citation>
    <scope>NUCLEOTIDE SEQUENCE [LARGE SCALE GENOMIC DNA]</scope>
    <source>
        <strain evidence="3">DSM 17711 / JCM 13418 / NBRC 101707 / SANAE</strain>
    </source>
</reference>
<dbReference type="PANTHER" id="PTHR43031:SF1">
    <property type="entry name" value="PYRIDINE NUCLEOTIDE-DISULPHIDE OXIDOREDUCTASE"/>
    <property type="match status" value="1"/>
</dbReference>
<name>D1YZL3_METPS</name>
<dbReference type="SUPFAM" id="SSF52821">
    <property type="entry name" value="Rhodanese/Cell cycle control phosphatase"/>
    <property type="match status" value="1"/>
</dbReference>
<dbReference type="CDD" id="cd00158">
    <property type="entry name" value="RHOD"/>
    <property type="match status" value="1"/>
</dbReference>
<evidence type="ECO:0000313" key="2">
    <source>
        <dbReference type="EMBL" id="BAI61885.1"/>
    </source>
</evidence>
<dbReference type="RefSeq" id="WP_012900563.1">
    <property type="nucleotide sequence ID" value="NC_013665.1"/>
</dbReference>
<dbReference type="eggNOG" id="arCOG02021">
    <property type="taxonomic scope" value="Archaea"/>
</dbReference>
<dbReference type="OrthoDB" id="135517at2157"/>
<dbReference type="STRING" id="304371.MCP_1813"/>
<evidence type="ECO:0000259" key="1">
    <source>
        <dbReference type="PROSITE" id="PS50206"/>
    </source>
</evidence>
<dbReference type="EMBL" id="AP011532">
    <property type="protein sequence ID" value="BAI61885.1"/>
    <property type="molecule type" value="Genomic_DNA"/>
</dbReference>